<feature type="non-terminal residue" evidence="1">
    <location>
        <position position="94"/>
    </location>
</feature>
<reference evidence="1 2" key="1">
    <citation type="submission" date="2018-11" db="EMBL/GenBank/DDBJ databases">
        <authorList>
            <consortium name="Pathogen Informatics"/>
        </authorList>
    </citation>
    <scope>NUCLEOTIDE SEQUENCE [LARGE SCALE GENOMIC DNA]</scope>
</reference>
<dbReference type="Proteomes" id="UP000271889">
    <property type="component" value="Unassembled WGS sequence"/>
</dbReference>
<accession>A0A3P7MX18</accession>
<name>A0A3P7MX18_CYLGO</name>
<dbReference type="EMBL" id="UYRV01113928">
    <property type="protein sequence ID" value="VDN28563.1"/>
    <property type="molecule type" value="Genomic_DNA"/>
</dbReference>
<protein>
    <submittedName>
        <fullName evidence="1">Uncharacterized protein</fullName>
    </submittedName>
</protein>
<gene>
    <name evidence="1" type="ORF">CGOC_LOCUS10995</name>
</gene>
<sequence>MSSFESFMESDTFLSYEEKLGKEDKEVLSAVRERRKKETVMEKKEYVMEWLKSNAGVHSSVRRSKSIERLTKRSIRLELSFLVPDQAPTPPGVR</sequence>
<dbReference type="AlphaFoldDB" id="A0A3P7MX18"/>
<evidence type="ECO:0000313" key="1">
    <source>
        <dbReference type="EMBL" id="VDN28563.1"/>
    </source>
</evidence>
<organism evidence="1 2">
    <name type="scientific">Cylicostephanus goldi</name>
    <name type="common">Nematode worm</name>
    <dbReference type="NCBI Taxonomy" id="71465"/>
    <lineage>
        <taxon>Eukaryota</taxon>
        <taxon>Metazoa</taxon>
        <taxon>Ecdysozoa</taxon>
        <taxon>Nematoda</taxon>
        <taxon>Chromadorea</taxon>
        <taxon>Rhabditida</taxon>
        <taxon>Rhabditina</taxon>
        <taxon>Rhabditomorpha</taxon>
        <taxon>Strongyloidea</taxon>
        <taxon>Strongylidae</taxon>
        <taxon>Cylicostephanus</taxon>
    </lineage>
</organism>
<evidence type="ECO:0000313" key="2">
    <source>
        <dbReference type="Proteomes" id="UP000271889"/>
    </source>
</evidence>
<keyword evidence="2" id="KW-1185">Reference proteome</keyword>
<proteinExistence type="predicted"/>